<dbReference type="EMBL" id="JAOCDH010000013">
    <property type="protein sequence ID" value="MDH0702388.1"/>
    <property type="molecule type" value="Genomic_DNA"/>
</dbReference>
<evidence type="ECO:0000256" key="2">
    <source>
        <dbReference type="SAM" id="SignalP"/>
    </source>
</evidence>
<keyword evidence="2" id="KW-0732">Signal</keyword>
<name>A0AA42IN57_9GAMM</name>
<evidence type="ECO:0000256" key="1">
    <source>
        <dbReference type="SAM" id="MobiDB-lite"/>
    </source>
</evidence>
<sequence>MKTQILKLLASVILANVASSAFAAPPSSPQPLQGAATVEQATTVDRNISENGFDRTPLGQRIAEGGFDRTPMGQRLAVTESERTGLVNA</sequence>
<accession>A0AA42IN57</accession>
<proteinExistence type="predicted"/>
<feature type="signal peptide" evidence="2">
    <location>
        <begin position="1"/>
        <end position="23"/>
    </location>
</feature>
<feature type="region of interest" description="Disordered" evidence="1">
    <location>
        <begin position="45"/>
        <end position="67"/>
    </location>
</feature>
<dbReference type="RefSeq" id="WP_196458247.1">
    <property type="nucleotide sequence ID" value="NZ_JACFYY010000005.1"/>
</dbReference>
<dbReference type="AlphaFoldDB" id="A0AA42IN57"/>
<evidence type="ECO:0000313" key="4">
    <source>
        <dbReference type="Proteomes" id="UP001161137"/>
    </source>
</evidence>
<protein>
    <recommendedName>
        <fullName evidence="5">Phage infection protein</fullName>
    </recommendedName>
</protein>
<gene>
    <name evidence="3" type="ORF">N5D41_12940</name>
</gene>
<organism evidence="3 4">
    <name type="scientific">Ectopseudomonas toyotomiensis</name>
    <dbReference type="NCBI Taxonomy" id="554344"/>
    <lineage>
        <taxon>Bacteria</taxon>
        <taxon>Pseudomonadati</taxon>
        <taxon>Pseudomonadota</taxon>
        <taxon>Gammaproteobacteria</taxon>
        <taxon>Pseudomonadales</taxon>
        <taxon>Pseudomonadaceae</taxon>
        <taxon>Ectopseudomonas</taxon>
    </lineage>
</organism>
<reference evidence="3" key="1">
    <citation type="submission" date="2022-09" db="EMBL/GenBank/DDBJ databases">
        <title>Intensive care unit water sources are persistently colonized with multi-drug resistant bacteria and are the site of extensive horizontal gene transfer of antibiotic resistance genes.</title>
        <authorList>
            <person name="Diorio-Toth L."/>
        </authorList>
    </citation>
    <scope>NUCLEOTIDE SEQUENCE</scope>
    <source>
        <strain evidence="3">GD03863</strain>
    </source>
</reference>
<evidence type="ECO:0008006" key="5">
    <source>
        <dbReference type="Google" id="ProtNLM"/>
    </source>
</evidence>
<dbReference type="Proteomes" id="UP001161137">
    <property type="component" value="Unassembled WGS sequence"/>
</dbReference>
<feature type="chain" id="PRO_5041469388" description="Phage infection protein" evidence="2">
    <location>
        <begin position="24"/>
        <end position="89"/>
    </location>
</feature>
<evidence type="ECO:0000313" key="3">
    <source>
        <dbReference type="EMBL" id="MDH0702388.1"/>
    </source>
</evidence>
<comment type="caution">
    <text evidence="3">The sequence shown here is derived from an EMBL/GenBank/DDBJ whole genome shotgun (WGS) entry which is preliminary data.</text>
</comment>